<reference evidence="1" key="1">
    <citation type="submission" date="2019-08" db="EMBL/GenBank/DDBJ databases">
        <authorList>
            <person name="Kucharzyk K."/>
            <person name="Murdoch R.W."/>
            <person name="Higgins S."/>
            <person name="Loffler F."/>
        </authorList>
    </citation>
    <scope>NUCLEOTIDE SEQUENCE</scope>
</reference>
<dbReference type="AlphaFoldDB" id="A0A644VLS0"/>
<dbReference type="Pfam" id="PF01019">
    <property type="entry name" value="G_glu_transpept"/>
    <property type="match status" value="1"/>
</dbReference>
<proteinExistence type="predicted"/>
<dbReference type="GO" id="GO:0103068">
    <property type="term" value="F:leukotriene C4 gamma-glutamyl transferase activity"/>
    <property type="evidence" value="ECO:0007669"/>
    <property type="project" value="UniProtKB-EC"/>
</dbReference>
<keyword evidence="1" id="KW-0378">Hydrolase</keyword>
<dbReference type="InterPro" id="IPR043137">
    <property type="entry name" value="GGT_ssub_C"/>
</dbReference>
<dbReference type="PANTHER" id="PTHR43881:SF1">
    <property type="entry name" value="GAMMA-GLUTAMYLTRANSPEPTIDASE (AFU_ORTHOLOGUE AFUA_4G13580)"/>
    <property type="match status" value="1"/>
</dbReference>
<dbReference type="GO" id="GO:0016787">
    <property type="term" value="F:hydrolase activity"/>
    <property type="evidence" value="ECO:0007669"/>
    <property type="project" value="UniProtKB-KW"/>
</dbReference>
<organism evidence="1">
    <name type="scientific">bioreactor metagenome</name>
    <dbReference type="NCBI Taxonomy" id="1076179"/>
    <lineage>
        <taxon>unclassified sequences</taxon>
        <taxon>metagenomes</taxon>
        <taxon>ecological metagenomes</taxon>
    </lineage>
</organism>
<dbReference type="InterPro" id="IPR029055">
    <property type="entry name" value="Ntn_hydrolases_N"/>
</dbReference>
<name>A0A644VLS0_9ZZZZ</name>
<dbReference type="PANTHER" id="PTHR43881">
    <property type="entry name" value="GAMMA-GLUTAMYLTRANSPEPTIDASE (AFU_ORTHOLOGUE AFUA_4G13580)"/>
    <property type="match status" value="1"/>
</dbReference>
<keyword evidence="1" id="KW-0012">Acyltransferase</keyword>
<dbReference type="Gene3D" id="3.60.20.40">
    <property type="match status" value="1"/>
</dbReference>
<sequence>MDFNSSLYPYPSRKSVIYANNGMVCTSQSLAAQAGLRIMQEGGNAIDGAIATAICLTLLEPTGNGLGSDAFALVWVKDKLYGLNGSGYAPKKLNAELLQAKGIKDTMPDRGWEAVTVPGAPSAWAELHKRFGRLPFAQLFAPAIEYAEKGFPVSPVIAEFWAKGLDIFKKYETEPAFKGWFDLFAPSGKVPVAGELVKMPAFAKTFRLLAESYCEAYYRGEIAEEIIKFSDTTGGYFTKEDLAKYHAQWVEPISVNYRGYDVWEIPPNGHGIVALMALKILNGFSFEERESVSTYHKQIEAIKLAFTDGKKYVADARYMKTKVKDMLSEEYAATRRFLIGNEALQPLPGTPFSGGTVYLCTADNEGNMVSFIQSNFQGFGSGIVVPKYAISLNDRASGFSLDPTSDDYILPGKKPYHTIIPGFLTKGDEAVGPFGVMGGFMQPQGHVQVVTNTIDFMMNPQAALDAPRWQWTSGKRIEVESSVPADIVEGLRKKGHEVVVAEDTSGFGRGQIIWRKSKNVLAGATEPRADGTVAAW</sequence>
<dbReference type="Gene3D" id="1.10.246.230">
    <property type="match status" value="1"/>
</dbReference>
<keyword evidence="1" id="KW-0808">Transferase</keyword>
<gene>
    <name evidence="1" type="primary">ywrD_5</name>
    <name evidence="1" type="ORF">SDC9_38437</name>
</gene>
<dbReference type="PRINTS" id="PR01210">
    <property type="entry name" value="GGTRANSPTASE"/>
</dbReference>
<dbReference type="SUPFAM" id="SSF56235">
    <property type="entry name" value="N-terminal nucleophile aminohydrolases (Ntn hydrolases)"/>
    <property type="match status" value="1"/>
</dbReference>
<dbReference type="InterPro" id="IPR052896">
    <property type="entry name" value="GGT-like_enzyme"/>
</dbReference>
<dbReference type="EMBL" id="VSSQ01000355">
    <property type="protein sequence ID" value="MPL92339.1"/>
    <property type="molecule type" value="Genomic_DNA"/>
</dbReference>
<accession>A0A644VLS0</accession>
<comment type="caution">
    <text evidence="1">The sequence shown here is derived from an EMBL/GenBank/DDBJ whole genome shotgun (WGS) entry which is preliminary data.</text>
</comment>
<protein>
    <submittedName>
        <fullName evidence="1">Glutathione hydrolase-like YwrD proenzyme</fullName>
        <ecNumber evidence="1">2.3.2.2</ecNumber>
    </submittedName>
</protein>
<evidence type="ECO:0000313" key="1">
    <source>
        <dbReference type="EMBL" id="MPL92339.1"/>
    </source>
</evidence>
<dbReference type="EC" id="2.3.2.2" evidence="1"/>